<sequence>MQSAVHLRSNVSGSMEYQASQEMIVFGTLSGGLCCTFLYLNCVLLYTLRSKPVFCETSRYILLYNLLFADTAFLLTSLLLYILAACRLRLKFYVCGLLTSIGVLEDIISPLTLAVMSMERYVAVCFPLRHADLVTVRNTGAAIAVVWIISGLNVLMRVLIIVSWKRNFDFNVEMKDFCSKEAMFLAPTSSQIDKAFSISVFTFGGLVTILSYLGVTLVARSASTDKASASKAGKTVLLHMIQLVLILISTIYSSILLSFARTVDRITLVRLYNSLFVCLNLFSRCLSALIYGLRDQTIRPALVKRLCGNLRCLVGPPQDDGCPHKDVPRGNISTIQYQTSQELLMFGMLSVGLCCTFLYLNCVLLYTLRSKPVFCETSRYILLYNLLFGDTAYLLTCLLLYILAVCRLRLRLYVCGLLTSIAFFIISPLTLAVMSMERYVAVCFPLRHADLVTVRNTGAAIVVVWIISGLQFLTRVLILFSLKHFDFNEEMTDFCSKEAMFLAPMSSQVDKAFSSFVFTFGGLVTIFTYVGVTLAARSASMDKASASKAGKTVLLHMIQLVLILISTVYSSILTAFLKTMDRKNVVLLYNIIFVCLNLFPRCLSALIYGLRDQTIRPALLKNPRGNISTIQYQTSQELLMFGMLSVGLCCTFLYLNCVLLYTLRSKPVFCETSRYILLYNLLFGDTAYLLTSLLLYILAVCRLRLRFYVCGLLTSIAFFIISPLTLAVMSMERYVAVCFPLRHADLVTVRNTGAAIVVVWIISGLQFLTRVLILFSLKHFDFNEEMTDFCSKEAMFLAPMSSQVDKAFSSFVFTFGGLVTIFTYVGVTLAARSASMDKASASKAGKTVLLHMIQLVLILISTVYSSILTAFLKTMDRKNVVLLYNIIFVCLNLFPRCLSALIYGLRDQTIRPALLKNPRGNISTIQYQTSQELLMFGMLSVGLCCTFLYLNCVLLYTLRSKPVFCETSRYILLYNLLFGDTAYLLTSLLLYILAVCRLRLRFYVCGLLTSIAFFIISPLTLAVMSMERYVAVCFPLRHADLVTVRNTGAAIVVVWIISGLQFLTRVLILFSLKHFDFNEEMTDFCSKEAMFLAPMSSQVDKAFSSFVFTFGGLVTIFTYVGVTLAARSASMDKASASKAGKTVLLHMIQLVLILISTVYSSILTAFLKTMDRKNVVLLYNIIFVSQCSYLWAQRPNHQTCPVEKRILPSSKMLSSKQENGQLGTLTIMQLRANISVGLQYQASQELLLFAILSVGLSCTFLYLNCVLLYTLRSKPVFCETSRYILLYNLLFADTAYLLTSLLLYILAACRLRLKLYVCGFLTSMCVLEDIISPLTLAVMSMERYVAVCFPLRHADLVTVRNTGAAIAVVWIVSGLQFLIRMLTIVSLKHHFDFNEEMKDFCSKEAMFLAPTSSQIDKAVSGSVFTLGGLVTIFTYVGVTLAARSVLTDKASASKAGKTVLLHMIQLVLILISTVYSNILTAFLTTMDRRTLVRLYNIVFVSQCSYLWAQRPNHQTCPVEKRILPSSEMLSSKQENCQLGTLTIMQLRANISVGLQYQASQELLLFAILSVGLSCTFLYLNCVLLYTLRSKPVFCETSRYILLYNLLFADIAYLLTSLLLYILAVCRLRLRFYVCGLLTSMCDLEDIISPLTLAVMSMERYVAVCFPLRHADLVTVRNTGAAIAVVWIVSGLQFLIRILTIVSLKHHFDFNEEMTDFCSKEAMFLAPTSSQFDKAVSGSVFTLGGLVTIFTYVGMMLAARSALTDKASASKAGKTVLLHMIQLVLILISTVESSILAAFLTTMDRRTLVRLYNIVFVSQCSYLWAQRPNHQTCPVEKRILPSSEMLCSKQENCQLGTLTIMQLRANITVGLQYQASQELLLFAILSVGLSCTFLYLNCVLLYTLRSKPVFCETSRYILLYNLLFADTAYLLSSLLLYILAVCRLRLKLYVCGSLTSICVLEDVISPLTLAVMSMERYVAVCFPLRHADLVTVRNTGAAIAVVWIISGLHVLIQALTIVSLRQQFDFNEEMKDFCSKEAMFLAPTSSQVDKAFSGSVFTLGGLVTILSYVGVTLAARSALTDKASASKAGKTVLLHMIQLVLILISTVYSSILTAFLTTMDRTTLVRLYNIVFVCLNIFPRCLSALIYGLRDQTIRPALLKNLFCLHLRCFVPNKTMAN</sequence>
<feature type="transmembrane region" description="Helical" evidence="5">
    <location>
        <begin position="1679"/>
        <end position="1703"/>
    </location>
</feature>
<feature type="transmembrane region" description="Helical" evidence="5">
    <location>
        <begin position="139"/>
        <end position="164"/>
    </location>
</feature>
<feature type="transmembrane region" description="Helical" evidence="5">
    <location>
        <begin position="1599"/>
        <end position="1623"/>
    </location>
</feature>
<feature type="transmembrane region" description="Helical" evidence="5">
    <location>
        <begin position="1562"/>
        <end position="1587"/>
    </location>
</feature>
<dbReference type="InterPro" id="IPR000276">
    <property type="entry name" value="GPCR_Rhodpsn"/>
</dbReference>
<feature type="transmembrane region" description="Helical" evidence="5">
    <location>
        <begin position="1418"/>
        <end position="1438"/>
    </location>
</feature>
<dbReference type="EMBL" id="JAOPHQ010005417">
    <property type="protein sequence ID" value="KAK0135582.1"/>
    <property type="molecule type" value="Genomic_DNA"/>
</dbReference>
<keyword evidence="7" id="KW-0675">Receptor</keyword>
<gene>
    <name evidence="7" type="primary">or131-2_10</name>
    <name evidence="7" type="ORF">N1851_028585</name>
</gene>
<keyword evidence="8" id="KW-1185">Reference proteome</keyword>
<feature type="transmembrane region" description="Helical" evidence="5">
    <location>
        <begin position="675"/>
        <end position="699"/>
    </location>
</feature>
<dbReference type="CDD" id="cd00637">
    <property type="entry name" value="7tm_classA_rhodopsin-like"/>
    <property type="match status" value="6"/>
</dbReference>
<feature type="domain" description="G-protein coupled receptors family 1 profile" evidence="6">
    <location>
        <begin position="40"/>
        <end position="291"/>
    </location>
</feature>
<feature type="transmembrane region" description="Helical" evidence="5">
    <location>
        <begin position="556"/>
        <end position="577"/>
    </location>
</feature>
<dbReference type="InterPro" id="IPR017452">
    <property type="entry name" value="GPCR_Rhodpsn_7TM"/>
</dbReference>
<dbReference type="PANTHER" id="PTHR26451">
    <property type="entry name" value="G_PROTEIN_RECEP_F1_2 DOMAIN-CONTAINING PROTEIN"/>
    <property type="match status" value="1"/>
</dbReference>
<evidence type="ECO:0000256" key="5">
    <source>
        <dbReference type="SAM" id="Phobius"/>
    </source>
</evidence>
<dbReference type="GO" id="GO:0016020">
    <property type="term" value="C:membrane"/>
    <property type="evidence" value="ECO:0007669"/>
    <property type="project" value="UniProtKB-SubCell"/>
</dbReference>
<feature type="transmembrane region" description="Helical" evidence="5">
    <location>
        <begin position="1002"/>
        <end position="1026"/>
    </location>
</feature>
<keyword evidence="2 5" id="KW-0812">Transmembrane</keyword>
<feature type="transmembrane region" description="Helical" evidence="5">
    <location>
        <begin position="2091"/>
        <end position="2114"/>
    </location>
</feature>
<feature type="transmembrane region" description="Helical" evidence="5">
    <location>
        <begin position="1246"/>
        <end position="1271"/>
    </location>
</feature>
<dbReference type="GO" id="GO:0004930">
    <property type="term" value="F:G protein-coupled receptor activity"/>
    <property type="evidence" value="ECO:0007669"/>
    <property type="project" value="InterPro"/>
</dbReference>
<feature type="transmembrane region" description="Helical" evidence="5">
    <location>
        <begin position="1915"/>
        <end position="1939"/>
    </location>
</feature>
<feature type="transmembrane region" description="Helical" evidence="5">
    <location>
        <begin position="60"/>
        <end position="84"/>
    </location>
</feature>
<evidence type="ECO:0000256" key="4">
    <source>
        <dbReference type="ARBA" id="ARBA00023136"/>
    </source>
</evidence>
<feature type="transmembrane region" description="Helical" evidence="5">
    <location>
        <begin position="456"/>
        <end position="482"/>
    </location>
</feature>
<reference evidence="7" key="1">
    <citation type="journal article" date="2023" name="Front. Mar. Sci.">
        <title>A new Merluccius polli reference genome to investigate the effects of global change in West African waters.</title>
        <authorList>
            <person name="Mateo J.L."/>
            <person name="Blanco-Fernandez C."/>
            <person name="Garcia-Vazquez E."/>
            <person name="Machado-Schiaffino G."/>
        </authorList>
    </citation>
    <scope>NUCLEOTIDE SEQUENCE</scope>
    <source>
        <strain evidence="7">C29</strain>
        <tissue evidence="7">Fin</tissue>
    </source>
</reference>
<comment type="caution">
    <text evidence="7">The sequence shown here is derived from an EMBL/GenBank/DDBJ whole genome shotgun (WGS) entry which is preliminary data.</text>
</comment>
<feature type="transmembrane region" description="Helical" evidence="5">
    <location>
        <begin position="1459"/>
        <end position="1483"/>
    </location>
</feature>
<feature type="transmembrane region" description="Helical" evidence="5">
    <location>
        <begin position="1359"/>
        <end position="1379"/>
    </location>
</feature>
<evidence type="ECO:0000256" key="2">
    <source>
        <dbReference type="ARBA" id="ARBA00022692"/>
    </source>
</evidence>
<dbReference type="FunFam" id="1.20.1070.10:FF:000096">
    <property type="entry name" value="Odorant receptor 131-2"/>
    <property type="match status" value="7"/>
</dbReference>
<feature type="transmembrane region" description="Helical" evidence="5">
    <location>
        <begin position="1146"/>
        <end position="1167"/>
    </location>
</feature>
<keyword evidence="3 5" id="KW-1133">Transmembrane helix</keyword>
<evidence type="ECO:0000313" key="7">
    <source>
        <dbReference type="EMBL" id="KAK0135582.1"/>
    </source>
</evidence>
<evidence type="ECO:0000259" key="6">
    <source>
        <dbReference type="PROSITE" id="PS50262"/>
    </source>
</evidence>
<feature type="transmembrane region" description="Helical" evidence="5">
    <location>
        <begin position="1313"/>
        <end position="1338"/>
    </location>
</feature>
<feature type="transmembrane region" description="Helical" evidence="5">
    <location>
        <begin position="2050"/>
        <end position="2070"/>
    </location>
</feature>
<dbReference type="SUPFAM" id="SSF81321">
    <property type="entry name" value="Family A G protein-coupled receptor-like"/>
    <property type="match status" value="7"/>
</dbReference>
<feature type="transmembrane region" description="Helical" evidence="5">
    <location>
        <begin position="90"/>
        <end position="118"/>
    </location>
</feature>
<proteinExistence type="predicted"/>
<dbReference type="Pfam" id="PF00001">
    <property type="entry name" value="7tm_1"/>
    <property type="match status" value="7"/>
</dbReference>
<feature type="transmembrane region" description="Helical" evidence="5">
    <location>
        <begin position="705"/>
        <end position="731"/>
    </location>
</feature>
<name>A0AA47M8F9_MERPO</name>
<keyword evidence="4 5" id="KW-0472">Membrane</keyword>
<feature type="transmembrane region" description="Helical" evidence="5">
    <location>
        <begin position="1102"/>
        <end position="1126"/>
    </location>
</feature>
<feature type="transmembrane region" description="Helical" evidence="5">
    <location>
        <begin position="2126"/>
        <end position="2148"/>
    </location>
</feature>
<feature type="transmembrane region" description="Helical" evidence="5">
    <location>
        <begin position="848"/>
        <end position="871"/>
    </location>
</feature>
<feature type="domain" description="G-protein coupled receptors family 1 profile" evidence="6">
    <location>
        <begin position="655"/>
        <end position="903"/>
    </location>
</feature>
<feature type="transmembrane region" description="Helical" evidence="5">
    <location>
        <begin position="1734"/>
        <end position="1754"/>
    </location>
</feature>
<feature type="transmembrane region" description="Helical" evidence="5">
    <location>
        <begin position="195"/>
        <end position="215"/>
    </location>
</feature>
<dbReference type="Proteomes" id="UP001174136">
    <property type="component" value="Unassembled WGS sequence"/>
</dbReference>
<feature type="domain" description="G-protein coupled receptors family 1 profile" evidence="6">
    <location>
        <begin position="1895"/>
        <end position="2146"/>
    </location>
</feature>
<feature type="transmembrane region" description="Helical" evidence="5">
    <location>
        <begin position="933"/>
        <end position="958"/>
    </location>
</feature>
<feature type="domain" description="G-protein coupled receptors family 1 profile" evidence="6">
    <location>
        <begin position="950"/>
        <end position="1152"/>
    </location>
</feature>
<protein>
    <submittedName>
        <fullName evidence="7">Odorant receptor 131-2</fullName>
    </submittedName>
</protein>
<dbReference type="Gene3D" id="1.20.1070.10">
    <property type="entry name" value="Rhodopsin 7-helix transmembrane proteins"/>
    <property type="match status" value="7"/>
</dbReference>
<feature type="transmembrane region" description="Helical" evidence="5">
    <location>
        <begin position="807"/>
        <end position="827"/>
    </location>
</feature>
<feature type="transmembrane region" description="Helical" evidence="5">
    <location>
        <begin position="586"/>
        <end position="610"/>
    </location>
</feature>
<dbReference type="GO" id="GO:0005549">
    <property type="term" value="F:odorant binding"/>
    <property type="evidence" value="ECO:0007669"/>
    <property type="project" value="TreeGrafter"/>
</dbReference>
<dbReference type="GO" id="GO:0004984">
    <property type="term" value="F:olfactory receptor activity"/>
    <property type="evidence" value="ECO:0007669"/>
    <property type="project" value="TreeGrafter"/>
</dbReference>
<feature type="transmembrane region" description="Helical" evidence="5">
    <location>
        <begin position="512"/>
        <end position="536"/>
    </location>
</feature>
<feature type="domain" description="G-protein coupled receptors family 1 profile" evidence="6">
    <location>
        <begin position="1579"/>
        <end position="1784"/>
    </location>
</feature>
<dbReference type="PANTHER" id="PTHR26451:SF866">
    <property type="entry name" value="ODORANT RECEPTOR-RELATED"/>
    <property type="match status" value="1"/>
</dbReference>
<feature type="transmembrane region" description="Helical" evidence="5">
    <location>
        <begin position="638"/>
        <end position="663"/>
    </location>
</feature>
<feature type="domain" description="G-protein coupled receptors family 1 profile" evidence="6">
    <location>
        <begin position="360"/>
        <end position="608"/>
    </location>
</feature>
<organism evidence="7 8">
    <name type="scientific">Merluccius polli</name>
    <name type="common">Benguela hake</name>
    <name type="synonym">Merluccius cadenati</name>
    <dbReference type="NCBI Taxonomy" id="89951"/>
    <lineage>
        <taxon>Eukaryota</taxon>
        <taxon>Metazoa</taxon>
        <taxon>Chordata</taxon>
        <taxon>Craniata</taxon>
        <taxon>Vertebrata</taxon>
        <taxon>Euteleostomi</taxon>
        <taxon>Actinopterygii</taxon>
        <taxon>Neopterygii</taxon>
        <taxon>Teleostei</taxon>
        <taxon>Neoteleostei</taxon>
        <taxon>Acanthomorphata</taxon>
        <taxon>Zeiogadaria</taxon>
        <taxon>Gadariae</taxon>
        <taxon>Gadiformes</taxon>
        <taxon>Gadoidei</taxon>
        <taxon>Merlucciidae</taxon>
        <taxon>Merluccius</taxon>
    </lineage>
</organism>
<feature type="transmembrane region" description="Helical" evidence="5">
    <location>
        <begin position="970"/>
        <end position="995"/>
    </location>
</feature>
<comment type="subcellular location">
    <subcellularLocation>
        <location evidence="1">Membrane</location>
    </subcellularLocation>
</comment>
<evidence type="ECO:0000256" key="1">
    <source>
        <dbReference type="ARBA" id="ARBA00004370"/>
    </source>
</evidence>
<feature type="transmembrane region" description="Helical" evidence="5">
    <location>
        <begin position="380"/>
        <end position="405"/>
    </location>
</feature>
<evidence type="ECO:0000313" key="8">
    <source>
        <dbReference type="Proteomes" id="UP001174136"/>
    </source>
</evidence>
<feature type="transmembrane region" description="Helical" evidence="5">
    <location>
        <begin position="1283"/>
        <end position="1307"/>
    </location>
</feature>
<feature type="transmembrane region" description="Helical" evidence="5">
    <location>
        <begin position="343"/>
        <end position="368"/>
    </location>
</feature>
<feature type="transmembrane region" description="Helical" evidence="5">
    <location>
        <begin position="412"/>
        <end position="436"/>
    </location>
</feature>
<feature type="transmembrane region" description="Helical" evidence="5">
    <location>
        <begin position="752"/>
        <end position="777"/>
    </location>
</feature>
<feature type="transmembrane region" description="Helical" evidence="5">
    <location>
        <begin position="1046"/>
        <end position="1072"/>
    </location>
</feature>
<evidence type="ECO:0000256" key="3">
    <source>
        <dbReference type="ARBA" id="ARBA00022989"/>
    </source>
</evidence>
<dbReference type="InterPro" id="IPR052921">
    <property type="entry name" value="GPCR1_Superfamily_Member"/>
</dbReference>
<feature type="transmembrane region" description="Helical" evidence="5">
    <location>
        <begin position="883"/>
        <end position="905"/>
    </location>
</feature>
<feature type="transmembrane region" description="Helical" evidence="5">
    <location>
        <begin position="236"/>
        <end position="259"/>
    </location>
</feature>
<dbReference type="PROSITE" id="PS50262">
    <property type="entry name" value="G_PROTEIN_RECEP_F1_2"/>
    <property type="match status" value="7"/>
</dbReference>
<feature type="transmembrane region" description="Helical" evidence="5">
    <location>
        <begin position="1994"/>
        <end position="2019"/>
    </location>
</feature>
<feature type="domain" description="G-protein coupled receptors family 1 profile" evidence="6">
    <location>
        <begin position="1263"/>
        <end position="1468"/>
    </location>
</feature>
<accession>A0AA47M8F9</accession>
<feature type="transmembrane region" description="Helical" evidence="5">
    <location>
        <begin position="1878"/>
        <end position="1903"/>
    </location>
</feature>
<feature type="transmembrane region" description="Helical" evidence="5">
    <location>
        <begin position="24"/>
        <end position="48"/>
    </location>
</feature>
<feature type="transmembrane region" description="Helical" evidence="5">
    <location>
        <begin position="1775"/>
        <end position="1799"/>
    </location>
</feature>